<comment type="caution">
    <text evidence="8">The sequence shown here is derived from an EMBL/GenBank/DDBJ whole genome shotgun (WGS) entry which is preliminary data.</text>
</comment>
<sequence length="166" mass="18446">MIFLNVILTVKASTPAVAKPGCQSRCGDVIIPYPFGTGGDCNITEQFLITCNTSYIPNKAFLGNGNLEVINISTDGQLRIFSNASYDCYNTSYRNWSYYRLQLYKFSITITRISSRQSGVTPMLGWKVTSDNVMLPVVCRYVTTLPMFQTGLAPGLAAVRQVFQRV</sequence>
<dbReference type="EMBL" id="JABFAD010000005">
    <property type="protein sequence ID" value="MBA0797907.1"/>
    <property type="molecule type" value="Genomic_DNA"/>
</dbReference>
<proteinExistence type="predicted"/>
<comment type="subcellular location">
    <subcellularLocation>
        <location evidence="1">Membrane</location>
        <topology evidence="1">Single-pass membrane protein</topology>
    </subcellularLocation>
</comment>
<reference evidence="8 9" key="1">
    <citation type="journal article" date="2019" name="Genome Biol. Evol.">
        <title>Insights into the evolution of the New World diploid cottons (Gossypium, subgenus Houzingenia) based on genome sequencing.</title>
        <authorList>
            <person name="Grover C.E."/>
            <person name="Arick M.A. 2nd"/>
            <person name="Thrash A."/>
            <person name="Conover J.L."/>
            <person name="Sanders W.S."/>
            <person name="Peterson D.G."/>
            <person name="Frelichowski J.E."/>
            <person name="Scheffler J.A."/>
            <person name="Scheffler B.E."/>
            <person name="Wendel J.F."/>
        </authorList>
    </citation>
    <scope>NUCLEOTIDE SEQUENCE [LARGE SCALE GENOMIC DNA]</scope>
    <source>
        <strain evidence="8">0</strain>
        <tissue evidence="8">Leaf</tissue>
    </source>
</reference>
<dbReference type="OrthoDB" id="4062651at2759"/>
<keyword evidence="2" id="KW-0812">Transmembrane</keyword>
<dbReference type="Pfam" id="PF13947">
    <property type="entry name" value="GUB_WAK_bind"/>
    <property type="match status" value="1"/>
</dbReference>
<feature type="chain" id="PRO_5029797143" description="Wall-associated receptor kinase galacturonan-binding domain-containing protein" evidence="6">
    <location>
        <begin position="19"/>
        <end position="166"/>
    </location>
</feature>
<keyword evidence="5" id="KW-0472">Membrane</keyword>
<evidence type="ECO:0000256" key="1">
    <source>
        <dbReference type="ARBA" id="ARBA00004167"/>
    </source>
</evidence>
<feature type="signal peptide" evidence="6">
    <location>
        <begin position="1"/>
        <end position="18"/>
    </location>
</feature>
<protein>
    <recommendedName>
        <fullName evidence="7">Wall-associated receptor kinase galacturonan-binding domain-containing protein</fullName>
    </recommendedName>
</protein>
<dbReference type="InterPro" id="IPR025287">
    <property type="entry name" value="WAK_GUB"/>
</dbReference>
<dbReference type="Proteomes" id="UP000593560">
    <property type="component" value="Unassembled WGS sequence"/>
</dbReference>
<evidence type="ECO:0000256" key="2">
    <source>
        <dbReference type="ARBA" id="ARBA00022692"/>
    </source>
</evidence>
<evidence type="ECO:0000313" key="8">
    <source>
        <dbReference type="EMBL" id="MBA0797907.1"/>
    </source>
</evidence>
<evidence type="ECO:0000256" key="4">
    <source>
        <dbReference type="ARBA" id="ARBA00022989"/>
    </source>
</evidence>
<keyword evidence="4" id="KW-1133">Transmembrane helix</keyword>
<evidence type="ECO:0000259" key="7">
    <source>
        <dbReference type="Pfam" id="PF13947"/>
    </source>
</evidence>
<evidence type="ECO:0000313" key="9">
    <source>
        <dbReference type="Proteomes" id="UP000593560"/>
    </source>
</evidence>
<gene>
    <name evidence="8" type="ORF">Gohar_008559</name>
</gene>
<keyword evidence="9" id="KW-1185">Reference proteome</keyword>
<dbReference type="GO" id="GO:0016020">
    <property type="term" value="C:membrane"/>
    <property type="evidence" value="ECO:0007669"/>
    <property type="project" value="UniProtKB-SubCell"/>
</dbReference>
<dbReference type="PANTHER" id="PTHR33491">
    <property type="entry name" value="OSJNBA0016N04.9 PROTEIN"/>
    <property type="match status" value="1"/>
</dbReference>
<accession>A0A7J9GK32</accession>
<evidence type="ECO:0000256" key="3">
    <source>
        <dbReference type="ARBA" id="ARBA00022729"/>
    </source>
</evidence>
<dbReference type="GO" id="GO:0030247">
    <property type="term" value="F:polysaccharide binding"/>
    <property type="evidence" value="ECO:0007669"/>
    <property type="project" value="InterPro"/>
</dbReference>
<name>A0A7J9GK32_9ROSI</name>
<keyword evidence="3 6" id="KW-0732">Signal</keyword>
<evidence type="ECO:0000256" key="6">
    <source>
        <dbReference type="SAM" id="SignalP"/>
    </source>
</evidence>
<dbReference type="AlphaFoldDB" id="A0A7J9GK32"/>
<organism evidence="8 9">
    <name type="scientific">Gossypium harknessii</name>
    <dbReference type="NCBI Taxonomy" id="34285"/>
    <lineage>
        <taxon>Eukaryota</taxon>
        <taxon>Viridiplantae</taxon>
        <taxon>Streptophyta</taxon>
        <taxon>Embryophyta</taxon>
        <taxon>Tracheophyta</taxon>
        <taxon>Spermatophyta</taxon>
        <taxon>Magnoliopsida</taxon>
        <taxon>eudicotyledons</taxon>
        <taxon>Gunneridae</taxon>
        <taxon>Pentapetalae</taxon>
        <taxon>rosids</taxon>
        <taxon>malvids</taxon>
        <taxon>Malvales</taxon>
        <taxon>Malvaceae</taxon>
        <taxon>Malvoideae</taxon>
        <taxon>Gossypium</taxon>
    </lineage>
</organism>
<feature type="domain" description="Wall-associated receptor kinase galacturonan-binding" evidence="7">
    <location>
        <begin position="22"/>
        <end position="79"/>
    </location>
</feature>
<evidence type="ECO:0000256" key="5">
    <source>
        <dbReference type="ARBA" id="ARBA00023136"/>
    </source>
</evidence>